<keyword evidence="6 8" id="KW-0627">Porphyrin biosynthesis</keyword>
<protein>
    <recommendedName>
        <fullName evidence="8">Porphobilinogen deaminase</fullName>
        <shortName evidence="8">PBG</shortName>
        <ecNumber evidence="8">2.5.1.61</ecNumber>
    </recommendedName>
    <alternativeName>
        <fullName evidence="8">Hydroxymethylbilane synthase</fullName>
        <shortName evidence="8">HMBS</shortName>
    </alternativeName>
    <alternativeName>
        <fullName evidence="8">Pre-uroporphyrinogen synthase</fullName>
    </alternativeName>
</protein>
<keyword evidence="12" id="KW-1185">Reference proteome</keyword>
<dbReference type="InterPro" id="IPR022419">
    <property type="entry name" value="Porphobilin_deaminase_cofac_BS"/>
</dbReference>
<dbReference type="InterPro" id="IPR036803">
    <property type="entry name" value="Porphobilinogen_deaminase_C_sf"/>
</dbReference>
<dbReference type="UniPathway" id="UPA00251">
    <property type="reaction ID" value="UER00319"/>
</dbReference>
<evidence type="ECO:0000256" key="7">
    <source>
        <dbReference type="ARBA" id="ARBA00048169"/>
    </source>
</evidence>
<comment type="catalytic activity">
    <reaction evidence="7 8">
        <text>4 porphobilinogen + H2O = hydroxymethylbilane + 4 NH4(+)</text>
        <dbReference type="Rhea" id="RHEA:13185"/>
        <dbReference type="ChEBI" id="CHEBI:15377"/>
        <dbReference type="ChEBI" id="CHEBI:28938"/>
        <dbReference type="ChEBI" id="CHEBI:57845"/>
        <dbReference type="ChEBI" id="CHEBI:58126"/>
        <dbReference type="EC" id="2.5.1.61"/>
    </reaction>
</comment>
<comment type="pathway">
    <text evidence="2">Porphyrin-containing compound metabolism; protoporphyrin-IX biosynthesis; coproporphyrinogen-III from 5-aminolevulinate: step 2/4.</text>
</comment>
<dbReference type="PIRSF" id="PIRSF001438">
    <property type="entry name" value="4pyrrol_synth_OHMeBilane_synth"/>
    <property type="match status" value="1"/>
</dbReference>
<dbReference type="AlphaFoldDB" id="A0A4Z1CKC8"/>
<evidence type="ECO:0000259" key="9">
    <source>
        <dbReference type="Pfam" id="PF01379"/>
    </source>
</evidence>
<organism evidence="11 12">
    <name type="scientific">Paracoccus liaowanqingii</name>
    <dbReference type="NCBI Taxonomy" id="2560053"/>
    <lineage>
        <taxon>Bacteria</taxon>
        <taxon>Pseudomonadati</taxon>
        <taxon>Pseudomonadota</taxon>
        <taxon>Alphaproteobacteria</taxon>
        <taxon>Rhodobacterales</taxon>
        <taxon>Paracoccaceae</taxon>
        <taxon>Paracoccus</taxon>
    </lineage>
</organism>
<dbReference type="SUPFAM" id="SSF54782">
    <property type="entry name" value="Porphobilinogen deaminase (hydroxymethylbilane synthase), C-terminal domain"/>
    <property type="match status" value="1"/>
</dbReference>
<proteinExistence type="inferred from homology"/>
<comment type="cofactor">
    <cofactor evidence="8">
        <name>dipyrromethane</name>
        <dbReference type="ChEBI" id="CHEBI:60342"/>
    </cofactor>
    <text evidence="8">Binds 1 dipyrromethane group covalently.</text>
</comment>
<gene>
    <name evidence="8 11" type="primary">hemC</name>
    <name evidence="11" type="ORF">E4L95_18085</name>
</gene>
<feature type="domain" description="Porphobilinogen deaminase N-terminal" evidence="9">
    <location>
        <begin position="11"/>
        <end position="218"/>
    </location>
</feature>
<evidence type="ECO:0000256" key="8">
    <source>
        <dbReference type="HAMAP-Rule" id="MF_00260"/>
    </source>
</evidence>
<name>A0A4Z1CKC8_9RHOB</name>
<comment type="similarity">
    <text evidence="3 8">Belongs to the HMBS family.</text>
</comment>
<dbReference type="SUPFAM" id="SSF53850">
    <property type="entry name" value="Periplasmic binding protein-like II"/>
    <property type="match status" value="1"/>
</dbReference>
<sequence length="312" mass="33800">MTQMPTPSRPLRIGTRGSILALAQAHETRDRLMAAHDLPADAFKIVVIRTTGDRITDRPLKEIGGKGLFTREIEEALTEGGIDLAVHSMKDMPTLQPEGLVIDCYLPREDVRDAFVSLAVASIADLPQGAVVGSSSLRRRAQLAHRRPDLQLVEFRGNVQTRLKKLEDGVAMATFLAQAGLNRMDMAHVARGPIDPDEMLPAVAQGAIGVERRRDDDMADQLLTPIHHAETGLRIEAERAFLARLDGSCQTPIAGLAELSGDRMILRGEILRPDGSEIMAGRREGLATDGAAMGDDLAQELLGRAGPGFMQI</sequence>
<evidence type="ECO:0000259" key="10">
    <source>
        <dbReference type="Pfam" id="PF03900"/>
    </source>
</evidence>
<dbReference type="PRINTS" id="PR00151">
    <property type="entry name" value="PORPHBDMNASE"/>
</dbReference>
<dbReference type="GO" id="GO:0004418">
    <property type="term" value="F:hydroxymethylbilane synthase activity"/>
    <property type="evidence" value="ECO:0007669"/>
    <property type="project" value="UniProtKB-UniRule"/>
</dbReference>
<dbReference type="NCBIfam" id="TIGR00212">
    <property type="entry name" value="hemC"/>
    <property type="match status" value="1"/>
</dbReference>
<dbReference type="Pfam" id="PF01379">
    <property type="entry name" value="Porphobil_deam"/>
    <property type="match status" value="1"/>
</dbReference>
<evidence type="ECO:0000256" key="5">
    <source>
        <dbReference type="ARBA" id="ARBA00022679"/>
    </source>
</evidence>
<dbReference type="FunFam" id="3.40.190.10:FF:000004">
    <property type="entry name" value="Porphobilinogen deaminase"/>
    <property type="match status" value="1"/>
</dbReference>
<dbReference type="Pfam" id="PF03900">
    <property type="entry name" value="Porphobil_deamC"/>
    <property type="match status" value="1"/>
</dbReference>
<dbReference type="FunFam" id="3.40.190.10:FF:000005">
    <property type="entry name" value="Porphobilinogen deaminase"/>
    <property type="match status" value="1"/>
</dbReference>
<dbReference type="Gene3D" id="3.30.160.40">
    <property type="entry name" value="Porphobilinogen deaminase, C-terminal domain"/>
    <property type="match status" value="1"/>
</dbReference>
<keyword evidence="5 8" id="KW-0808">Transferase</keyword>
<dbReference type="OrthoDB" id="9810298at2"/>
<dbReference type="Proteomes" id="UP000297972">
    <property type="component" value="Unassembled WGS sequence"/>
</dbReference>
<dbReference type="HAMAP" id="MF_00260">
    <property type="entry name" value="Porphobil_deam"/>
    <property type="match status" value="1"/>
</dbReference>
<evidence type="ECO:0000256" key="2">
    <source>
        <dbReference type="ARBA" id="ARBA00004735"/>
    </source>
</evidence>
<evidence type="ECO:0000313" key="12">
    <source>
        <dbReference type="Proteomes" id="UP000297972"/>
    </source>
</evidence>
<evidence type="ECO:0000256" key="3">
    <source>
        <dbReference type="ARBA" id="ARBA00005638"/>
    </source>
</evidence>
<dbReference type="PANTHER" id="PTHR11557">
    <property type="entry name" value="PORPHOBILINOGEN DEAMINASE"/>
    <property type="match status" value="1"/>
</dbReference>
<feature type="domain" description="Porphobilinogen deaminase C-terminal" evidence="10">
    <location>
        <begin position="233"/>
        <end position="302"/>
    </location>
</feature>
<evidence type="ECO:0000313" key="11">
    <source>
        <dbReference type="EMBL" id="TGN49655.1"/>
    </source>
</evidence>
<dbReference type="InterPro" id="IPR022418">
    <property type="entry name" value="Porphobilinogen_deaminase_C"/>
</dbReference>
<evidence type="ECO:0000256" key="6">
    <source>
        <dbReference type="ARBA" id="ARBA00023244"/>
    </source>
</evidence>
<dbReference type="InterPro" id="IPR000860">
    <property type="entry name" value="HemC"/>
</dbReference>
<dbReference type="Gene3D" id="3.40.190.10">
    <property type="entry name" value="Periplasmic binding protein-like II"/>
    <property type="match status" value="2"/>
</dbReference>
<evidence type="ECO:0000256" key="1">
    <source>
        <dbReference type="ARBA" id="ARBA00002869"/>
    </source>
</evidence>
<reference evidence="11 12" key="1">
    <citation type="submission" date="2019-03" db="EMBL/GenBank/DDBJ databases">
        <authorList>
            <person name="Li J."/>
        </authorList>
    </citation>
    <scope>NUCLEOTIDE SEQUENCE [LARGE SCALE GENOMIC DNA]</scope>
    <source>
        <strain evidence="11 12">3058</strain>
    </source>
</reference>
<dbReference type="InterPro" id="IPR022417">
    <property type="entry name" value="Porphobilin_deaminase_N"/>
</dbReference>
<dbReference type="EMBL" id="SRPG01000247">
    <property type="protein sequence ID" value="TGN49655.1"/>
    <property type="molecule type" value="Genomic_DNA"/>
</dbReference>
<evidence type="ECO:0000256" key="4">
    <source>
        <dbReference type="ARBA" id="ARBA00011245"/>
    </source>
</evidence>
<comment type="function">
    <text evidence="1 8">Tetrapolymerization of the monopyrrole PBG into the hydroxymethylbilane pre-uroporphyrinogen in several discrete steps.</text>
</comment>
<dbReference type="GO" id="GO:0005737">
    <property type="term" value="C:cytoplasm"/>
    <property type="evidence" value="ECO:0007669"/>
    <property type="project" value="UniProtKB-UniRule"/>
</dbReference>
<dbReference type="EC" id="2.5.1.61" evidence="8"/>
<comment type="miscellaneous">
    <text evidence="8">The porphobilinogen subunits are added to the dipyrromethane group.</text>
</comment>
<dbReference type="GO" id="GO:0006782">
    <property type="term" value="P:protoporphyrinogen IX biosynthetic process"/>
    <property type="evidence" value="ECO:0007669"/>
    <property type="project" value="UniProtKB-UniRule"/>
</dbReference>
<comment type="caution">
    <text evidence="11">The sequence shown here is derived from an EMBL/GenBank/DDBJ whole genome shotgun (WGS) entry which is preliminary data.</text>
</comment>
<accession>A0A4Z1CKC8</accession>
<feature type="modified residue" description="S-(dipyrrolylmethanemethyl)cysteine" evidence="8">
    <location>
        <position position="249"/>
    </location>
</feature>
<dbReference type="PANTHER" id="PTHR11557:SF0">
    <property type="entry name" value="PORPHOBILINOGEN DEAMINASE"/>
    <property type="match status" value="1"/>
</dbReference>
<comment type="subunit">
    <text evidence="4 8">Monomer.</text>
</comment>
<dbReference type="PROSITE" id="PS00533">
    <property type="entry name" value="PORPHOBILINOGEN_DEAM"/>
    <property type="match status" value="1"/>
</dbReference>